<dbReference type="EMBL" id="CACTIH010005737">
    <property type="protein sequence ID" value="CAA3001139.1"/>
    <property type="molecule type" value="Genomic_DNA"/>
</dbReference>
<evidence type="ECO:0000313" key="5">
    <source>
        <dbReference type="EMBL" id="CAA3001139.1"/>
    </source>
</evidence>
<feature type="region of interest" description="Disordered" evidence="4">
    <location>
        <begin position="119"/>
        <end position="144"/>
    </location>
</feature>
<protein>
    <recommendedName>
        <fullName evidence="7">Nodulation signaling pathway 1-like protein</fullName>
    </recommendedName>
</protein>
<evidence type="ECO:0000256" key="2">
    <source>
        <dbReference type="ARBA" id="ARBA00023163"/>
    </source>
</evidence>
<accession>A0A8S0TAF8</accession>
<name>A0A8S0TAF8_OLEEU</name>
<gene>
    <name evidence="5" type="ORF">OLEA9_A004170</name>
</gene>
<evidence type="ECO:0000256" key="1">
    <source>
        <dbReference type="ARBA" id="ARBA00023015"/>
    </source>
</evidence>
<evidence type="ECO:0000256" key="4">
    <source>
        <dbReference type="SAM" id="MobiDB-lite"/>
    </source>
</evidence>
<dbReference type="Gramene" id="OE9A004170T1">
    <property type="protein sequence ID" value="OE9A004170C1"/>
    <property type="gene ID" value="OE9A004170"/>
</dbReference>
<keyword evidence="6" id="KW-1185">Reference proteome</keyword>
<sequence length="587" mass="65538">MPSNVSSQIHYFITSTRSLHHTLCVHLNLSLPSTPTKIFSTMTLDEPEPNPAADHILEWLEGSLSYFPSFLDDPYDATDFSADSWWVQTQCLDQEPISQSPASFNNSIATTATTTINTKPMDSSVVSNQPMPPDLPKKRKLPDDLSPMISQSSRKNQNPRIDEADVVGAITGQGVPPRRTAASKKTTGKLAVNTNNGNNKEGRWAEQLLNPCAAAVTAQNPSRVQHFLYVLQDLSSLTGDANHRLAAHGLQALKHHLSHPCISSAPAGSTTFASSNPKFFRDSLIKFNDINPWFRIPNNIANTSILQILAEQDCSSNLHIVDIGVSHGVQWPTLLEELTRRSGGPPPLVRLTVVAPSGDNNQSRSTPFANGPPNYDFYSQLLGFAKIININLQINRLENIPLQNLNSQVINSSTEEVLVICAQFRLHNLNHNIPDERTEFLRLLRSMEPKGVVLSENNTDCSCNNCGDFATGFSRRVEYLWKFLDSTSVAYKGRESDERRMMEAEAAKALTNVGEMNERKDKWCERMRNSGFTLELFGEETIDGARALLRKYDSNWEIRTEGRDYCVCLWWKGQPVSFCSLWKPCDS</sequence>
<evidence type="ECO:0000256" key="3">
    <source>
        <dbReference type="PROSITE-ProRule" id="PRU01191"/>
    </source>
</evidence>
<keyword evidence="2" id="KW-0804">Transcription</keyword>
<feature type="region of interest" description="SAW" evidence="3">
    <location>
        <begin position="511"/>
        <end position="583"/>
    </location>
</feature>
<dbReference type="InterPro" id="IPR005202">
    <property type="entry name" value="TF_GRAS"/>
</dbReference>
<dbReference type="Proteomes" id="UP000594638">
    <property type="component" value="Unassembled WGS sequence"/>
</dbReference>
<dbReference type="AlphaFoldDB" id="A0A8S0TAF8"/>
<organism evidence="5 6">
    <name type="scientific">Olea europaea subsp. europaea</name>
    <dbReference type="NCBI Taxonomy" id="158383"/>
    <lineage>
        <taxon>Eukaryota</taxon>
        <taxon>Viridiplantae</taxon>
        <taxon>Streptophyta</taxon>
        <taxon>Embryophyta</taxon>
        <taxon>Tracheophyta</taxon>
        <taxon>Spermatophyta</taxon>
        <taxon>Magnoliopsida</taxon>
        <taxon>eudicotyledons</taxon>
        <taxon>Gunneridae</taxon>
        <taxon>Pentapetalae</taxon>
        <taxon>asterids</taxon>
        <taxon>lamiids</taxon>
        <taxon>Lamiales</taxon>
        <taxon>Oleaceae</taxon>
        <taxon>Oleeae</taxon>
        <taxon>Olea</taxon>
    </lineage>
</organism>
<feature type="region of interest" description="Disordered" evidence="4">
    <location>
        <begin position="171"/>
        <end position="199"/>
    </location>
</feature>
<dbReference type="OrthoDB" id="1908565at2759"/>
<feature type="short sequence motif" description="VHIID" evidence="3">
    <location>
        <begin position="318"/>
        <end position="322"/>
    </location>
</feature>
<keyword evidence="1" id="KW-0805">Transcription regulation</keyword>
<evidence type="ECO:0008006" key="7">
    <source>
        <dbReference type="Google" id="ProtNLM"/>
    </source>
</evidence>
<dbReference type="PANTHER" id="PTHR31636">
    <property type="entry name" value="OSJNBA0084A10.13 PROTEIN-RELATED"/>
    <property type="match status" value="1"/>
</dbReference>
<comment type="caution">
    <text evidence="5">The sequence shown here is derived from an EMBL/GenBank/DDBJ whole genome shotgun (WGS) entry which is preliminary data.</text>
</comment>
<dbReference type="Pfam" id="PF03514">
    <property type="entry name" value="GRAS"/>
    <property type="match status" value="1"/>
</dbReference>
<comment type="similarity">
    <text evidence="3">Belongs to the GRAS family.</text>
</comment>
<comment type="caution">
    <text evidence="3">Lacks conserved residue(s) required for the propagation of feature annotation.</text>
</comment>
<reference evidence="5 6" key="1">
    <citation type="submission" date="2019-12" db="EMBL/GenBank/DDBJ databases">
        <authorList>
            <person name="Alioto T."/>
            <person name="Alioto T."/>
            <person name="Gomez Garrido J."/>
        </authorList>
    </citation>
    <scope>NUCLEOTIDE SEQUENCE [LARGE SCALE GENOMIC DNA]</scope>
</reference>
<feature type="compositionally biased region" description="Polar residues" evidence="4">
    <location>
        <begin position="120"/>
        <end position="129"/>
    </location>
</feature>
<proteinExistence type="inferred from homology"/>
<evidence type="ECO:0000313" key="6">
    <source>
        <dbReference type="Proteomes" id="UP000594638"/>
    </source>
</evidence>
<dbReference type="PROSITE" id="PS50985">
    <property type="entry name" value="GRAS"/>
    <property type="match status" value="1"/>
</dbReference>